<dbReference type="PANTHER" id="PTHR43433:SF5">
    <property type="entry name" value="AB HYDROLASE-1 DOMAIN-CONTAINING PROTEIN"/>
    <property type="match status" value="1"/>
</dbReference>
<keyword evidence="2" id="KW-0808">Transferase</keyword>
<proteinExistence type="predicted"/>
<dbReference type="InterPro" id="IPR050471">
    <property type="entry name" value="AB_hydrolase"/>
</dbReference>
<evidence type="ECO:0000313" key="3">
    <source>
        <dbReference type="Proteomes" id="UP000192582"/>
    </source>
</evidence>
<dbReference type="Proteomes" id="UP000192582">
    <property type="component" value="Unassembled WGS sequence"/>
</dbReference>
<dbReference type="Gene3D" id="3.40.50.1820">
    <property type="entry name" value="alpha/beta hydrolase"/>
    <property type="match status" value="1"/>
</dbReference>
<dbReference type="InterPro" id="IPR000073">
    <property type="entry name" value="AB_hydrolase_1"/>
</dbReference>
<keyword evidence="2" id="KW-0012">Acyltransferase</keyword>
<keyword evidence="2" id="KW-0378">Hydrolase</keyword>
<dbReference type="PANTHER" id="PTHR43433">
    <property type="entry name" value="HYDROLASE, ALPHA/BETA FOLD FAMILY PROTEIN"/>
    <property type="match status" value="1"/>
</dbReference>
<organism evidence="2 3">
    <name type="scientific">Deinococcus hopiensis KR-140</name>
    <dbReference type="NCBI Taxonomy" id="695939"/>
    <lineage>
        <taxon>Bacteria</taxon>
        <taxon>Thermotogati</taxon>
        <taxon>Deinococcota</taxon>
        <taxon>Deinococci</taxon>
        <taxon>Deinococcales</taxon>
        <taxon>Deinococcaceae</taxon>
        <taxon>Deinococcus</taxon>
    </lineage>
</organism>
<keyword evidence="3" id="KW-1185">Reference proteome</keyword>
<feature type="domain" description="AB hydrolase-1" evidence="1">
    <location>
        <begin position="49"/>
        <end position="206"/>
    </location>
</feature>
<protein>
    <submittedName>
        <fullName evidence="2">Predicted hydrolases or acyltransferases (Alpha/beta hydrolase superfamily)</fullName>
    </submittedName>
</protein>
<sequence>MPTLLLPGTLCDAALWADVALPPGAHVWAPVRGHTLAEAAWQAASAQSGPLHVVGFSLGAIVAFELLRRWPERVQRLTLISANPLAPTAKQLVAWADQEAAVSAGPDGFEAVAQQVAAGVGPHSERVLAMARRVGPKIFLEQLALLRSRPDSRPVFQTHRGPLTLLVGAADTVTPPALSETVKALAPQADLRVVPGAGHYLPLDAPGTVSALLGTWAHA</sequence>
<dbReference type="InterPro" id="IPR029058">
    <property type="entry name" value="AB_hydrolase_fold"/>
</dbReference>
<name>A0A1W1ULA8_9DEIO</name>
<dbReference type="EMBL" id="FWWU01000005">
    <property type="protein sequence ID" value="SMB81915.1"/>
    <property type="molecule type" value="Genomic_DNA"/>
</dbReference>
<evidence type="ECO:0000313" key="2">
    <source>
        <dbReference type="EMBL" id="SMB81915.1"/>
    </source>
</evidence>
<gene>
    <name evidence="2" type="ORF">SAMN00790413_04766</name>
</gene>
<dbReference type="GO" id="GO:0016746">
    <property type="term" value="F:acyltransferase activity"/>
    <property type="evidence" value="ECO:0007669"/>
    <property type="project" value="UniProtKB-KW"/>
</dbReference>
<evidence type="ECO:0000259" key="1">
    <source>
        <dbReference type="Pfam" id="PF00561"/>
    </source>
</evidence>
<dbReference type="Pfam" id="PF00561">
    <property type="entry name" value="Abhydrolase_1"/>
    <property type="match status" value="1"/>
</dbReference>
<dbReference type="AlphaFoldDB" id="A0A1W1ULA8"/>
<dbReference type="SUPFAM" id="SSF53474">
    <property type="entry name" value="alpha/beta-Hydrolases"/>
    <property type="match status" value="1"/>
</dbReference>
<accession>A0A1W1ULA8</accession>
<dbReference type="RefSeq" id="WP_170928467.1">
    <property type="nucleotide sequence ID" value="NZ_FWWU01000005.1"/>
</dbReference>
<dbReference type="STRING" id="695939.SAMN00790413_04766"/>
<reference evidence="2 3" key="1">
    <citation type="submission" date="2017-04" db="EMBL/GenBank/DDBJ databases">
        <authorList>
            <person name="Afonso C.L."/>
            <person name="Miller P.J."/>
            <person name="Scott M.A."/>
            <person name="Spackman E."/>
            <person name="Goraichik I."/>
            <person name="Dimitrov K.M."/>
            <person name="Suarez D.L."/>
            <person name="Swayne D.E."/>
        </authorList>
    </citation>
    <scope>NUCLEOTIDE SEQUENCE [LARGE SCALE GENOMIC DNA]</scope>
    <source>
        <strain evidence="2 3">KR-140</strain>
    </source>
</reference>
<dbReference type="GO" id="GO:0016787">
    <property type="term" value="F:hydrolase activity"/>
    <property type="evidence" value="ECO:0007669"/>
    <property type="project" value="UniProtKB-KW"/>
</dbReference>